<accession>A0A0C2CQM6</accession>
<feature type="transmembrane region" description="Helical" evidence="2">
    <location>
        <begin position="115"/>
        <end position="138"/>
    </location>
</feature>
<evidence type="ECO:0000313" key="3">
    <source>
        <dbReference type="EMBL" id="KIH52092.1"/>
    </source>
</evidence>
<organism evidence="3 4">
    <name type="scientific">Ancylostoma duodenale</name>
    <dbReference type="NCBI Taxonomy" id="51022"/>
    <lineage>
        <taxon>Eukaryota</taxon>
        <taxon>Metazoa</taxon>
        <taxon>Ecdysozoa</taxon>
        <taxon>Nematoda</taxon>
        <taxon>Chromadorea</taxon>
        <taxon>Rhabditida</taxon>
        <taxon>Rhabditina</taxon>
        <taxon>Rhabditomorpha</taxon>
        <taxon>Strongyloidea</taxon>
        <taxon>Ancylostomatidae</taxon>
        <taxon>Ancylostomatinae</taxon>
        <taxon>Ancylostoma</taxon>
    </lineage>
</organism>
<feature type="region of interest" description="Disordered" evidence="1">
    <location>
        <begin position="63"/>
        <end position="85"/>
    </location>
</feature>
<keyword evidence="2" id="KW-0812">Transmembrane</keyword>
<reference evidence="3 4" key="1">
    <citation type="submission" date="2013-12" db="EMBL/GenBank/DDBJ databases">
        <title>Draft genome of the parsitic nematode Ancylostoma duodenale.</title>
        <authorList>
            <person name="Mitreva M."/>
        </authorList>
    </citation>
    <scope>NUCLEOTIDE SEQUENCE [LARGE SCALE GENOMIC DNA]</scope>
    <source>
        <strain evidence="3 4">Zhejiang</strain>
    </source>
</reference>
<dbReference type="Proteomes" id="UP000054047">
    <property type="component" value="Unassembled WGS sequence"/>
</dbReference>
<evidence type="ECO:0000256" key="1">
    <source>
        <dbReference type="SAM" id="MobiDB-lite"/>
    </source>
</evidence>
<dbReference type="AlphaFoldDB" id="A0A0C2CQM6"/>
<proteinExistence type="predicted"/>
<keyword evidence="2" id="KW-1133">Transmembrane helix</keyword>
<keyword evidence="4" id="KW-1185">Reference proteome</keyword>
<dbReference type="EMBL" id="KN744591">
    <property type="protein sequence ID" value="KIH52092.1"/>
    <property type="molecule type" value="Genomic_DNA"/>
</dbReference>
<sequence>MFRRYGRNETTKTLRPWLRSQVRVSRGALTPSAAIDVLERLDAPIERIEIRLIDENSTNTVLEQPPAVGSEHPGTGPANPQLNGAATENAIDTNVVGSADQYDVRYKKVYIKTNLSHTVLPAAFLLPFVLAASLTALFC</sequence>
<name>A0A0C2CQM6_9BILA</name>
<keyword evidence="2" id="KW-0472">Membrane</keyword>
<evidence type="ECO:0000313" key="4">
    <source>
        <dbReference type="Proteomes" id="UP000054047"/>
    </source>
</evidence>
<gene>
    <name evidence="3" type="ORF">ANCDUO_17811</name>
</gene>
<dbReference type="OrthoDB" id="5808239at2759"/>
<evidence type="ECO:0000256" key="2">
    <source>
        <dbReference type="SAM" id="Phobius"/>
    </source>
</evidence>
<protein>
    <submittedName>
        <fullName evidence="3">Uncharacterized protein</fullName>
    </submittedName>
</protein>